<dbReference type="GO" id="GO:0003677">
    <property type="term" value="F:DNA binding"/>
    <property type="evidence" value="ECO:0007669"/>
    <property type="project" value="InterPro"/>
</dbReference>
<accession>A0A4R6V244</accession>
<keyword evidence="4" id="KW-1185">Reference proteome</keyword>
<keyword evidence="1" id="KW-0269">Exonuclease</keyword>
<dbReference type="InterPro" id="IPR012337">
    <property type="entry name" value="RNaseH-like_sf"/>
</dbReference>
<dbReference type="EMBL" id="SNYN01000006">
    <property type="protein sequence ID" value="TDQ52505.1"/>
    <property type="molecule type" value="Genomic_DNA"/>
</dbReference>
<dbReference type="InterPro" id="IPR036397">
    <property type="entry name" value="RNaseH_sf"/>
</dbReference>
<dbReference type="NCBIfam" id="NF005907">
    <property type="entry name" value="PRK07883.1-5"/>
    <property type="match status" value="1"/>
</dbReference>
<gene>
    <name evidence="3" type="ORF">EV190_106143</name>
</gene>
<dbReference type="InterPro" id="IPR035901">
    <property type="entry name" value="GIY-YIG_endonuc_sf"/>
</dbReference>
<dbReference type="Pfam" id="PF01541">
    <property type="entry name" value="GIY-YIG"/>
    <property type="match status" value="1"/>
</dbReference>
<dbReference type="Gene3D" id="3.40.1440.10">
    <property type="entry name" value="GIY-YIG endonuclease"/>
    <property type="match status" value="1"/>
</dbReference>
<dbReference type="NCBIfam" id="NF005905">
    <property type="entry name" value="PRK07883.1-3"/>
    <property type="match status" value="1"/>
</dbReference>
<dbReference type="NCBIfam" id="TIGR00573">
    <property type="entry name" value="dnaq"/>
    <property type="match status" value="1"/>
</dbReference>
<evidence type="ECO:0000313" key="4">
    <source>
        <dbReference type="Proteomes" id="UP000295281"/>
    </source>
</evidence>
<dbReference type="GO" id="GO:0009380">
    <property type="term" value="C:excinuclease repair complex"/>
    <property type="evidence" value="ECO:0007669"/>
    <property type="project" value="TreeGrafter"/>
</dbReference>
<evidence type="ECO:0000313" key="3">
    <source>
        <dbReference type="EMBL" id="TDQ52505.1"/>
    </source>
</evidence>
<dbReference type="SUPFAM" id="SSF53098">
    <property type="entry name" value="Ribonuclease H-like"/>
    <property type="match status" value="1"/>
</dbReference>
<proteinExistence type="predicted"/>
<dbReference type="SUPFAM" id="SSF82771">
    <property type="entry name" value="GIY-YIG endonuclease"/>
    <property type="match status" value="1"/>
</dbReference>
<evidence type="ECO:0000256" key="1">
    <source>
        <dbReference type="ARBA" id="ARBA00022839"/>
    </source>
</evidence>
<dbReference type="PROSITE" id="PS50164">
    <property type="entry name" value="GIY_YIG"/>
    <property type="match status" value="1"/>
</dbReference>
<organism evidence="3 4">
    <name type="scientific">Actinorugispora endophytica</name>
    <dbReference type="NCBI Taxonomy" id="1605990"/>
    <lineage>
        <taxon>Bacteria</taxon>
        <taxon>Bacillati</taxon>
        <taxon>Actinomycetota</taxon>
        <taxon>Actinomycetes</taxon>
        <taxon>Streptosporangiales</taxon>
        <taxon>Nocardiopsidaceae</taxon>
        <taxon>Actinorugispora</taxon>
    </lineage>
</organism>
<dbReference type="RefSeq" id="WP_133741398.1">
    <property type="nucleotide sequence ID" value="NZ_SNYN01000006.1"/>
</dbReference>
<dbReference type="InterPro" id="IPR000305">
    <property type="entry name" value="GIY-YIG_endonuc"/>
</dbReference>
<dbReference type="GO" id="GO:0006260">
    <property type="term" value="P:DNA replication"/>
    <property type="evidence" value="ECO:0007669"/>
    <property type="project" value="InterPro"/>
</dbReference>
<dbReference type="GO" id="GO:0006289">
    <property type="term" value="P:nucleotide-excision repair"/>
    <property type="evidence" value="ECO:0007669"/>
    <property type="project" value="InterPro"/>
</dbReference>
<dbReference type="SMART" id="SM00479">
    <property type="entry name" value="EXOIII"/>
    <property type="match status" value="1"/>
</dbReference>
<dbReference type="GO" id="GO:0003887">
    <property type="term" value="F:DNA-directed DNA polymerase activity"/>
    <property type="evidence" value="ECO:0007669"/>
    <property type="project" value="InterPro"/>
</dbReference>
<dbReference type="GO" id="GO:0004527">
    <property type="term" value="F:exonuclease activity"/>
    <property type="evidence" value="ECO:0007669"/>
    <property type="project" value="UniProtKB-KW"/>
</dbReference>
<feature type="domain" description="GIY-YIG" evidence="2">
    <location>
        <begin position="260"/>
        <end position="338"/>
    </location>
</feature>
<dbReference type="InterPro" id="IPR013520">
    <property type="entry name" value="Ribonucl_H"/>
</dbReference>
<dbReference type="PANTHER" id="PTHR30562">
    <property type="entry name" value="UVRC/OXIDOREDUCTASE"/>
    <property type="match status" value="1"/>
</dbReference>
<dbReference type="InterPro" id="IPR050066">
    <property type="entry name" value="UvrABC_protein_C"/>
</dbReference>
<keyword evidence="1" id="KW-0378">Hydrolase</keyword>
<dbReference type="OrthoDB" id="9803913at2"/>
<comment type="caution">
    <text evidence="3">The sequence shown here is derived from an EMBL/GenBank/DDBJ whole genome shotgun (WGS) entry which is preliminary data.</text>
</comment>
<evidence type="ECO:0000259" key="2">
    <source>
        <dbReference type="PROSITE" id="PS50164"/>
    </source>
</evidence>
<dbReference type="InterPro" id="IPR006054">
    <property type="entry name" value="DnaQ"/>
</dbReference>
<dbReference type="CDD" id="cd10434">
    <property type="entry name" value="GIY-YIG_UvrC_Cho"/>
    <property type="match status" value="1"/>
</dbReference>
<dbReference type="FunFam" id="3.30.420.10:FF:000045">
    <property type="entry name" value="3'-5' exonuclease DinG"/>
    <property type="match status" value="1"/>
</dbReference>
<dbReference type="Pfam" id="PF00929">
    <property type="entry name" value="RNase_T"/>
    <property type="match status" value="1"/>
</dbReference>
<protein>
    <submittedName>
        <fullName evidence="3">DNA polymerase-3 subunit epsilon</fullName>
    </submittedName>
</protein>
<sequence>MNALGGGCEAAEGLSCGRGSPPIRRPAEHTYAGLVAQPSHPLQGTLDELGTPLALTTFVVVDLETTGSRPDGAGITEIGAVKIRGGEVLGEFGSLVDPRAPVPPFVTLLTGITQAMVDAAPPAEEALPAFLEFAGFDSGSVLVAHNAPFDVGFLKAACAAHTLRWPNPAVLDTLPLARRLVSRQETANHKLGTLAGFFGVADEPTHRALDDARATVGVLRGLLGRLGARGVGTWEELRSFRSAPTPVQRGKRHLADGVPAEPGVYVFEDASGAALYVGKSGDLRTRVRSYFTASETRSRIREMVGLAERVTPIVCGTALEAEVRELRLIAERKPPYNRRSRNPERAPWLELTTEAFPRLSVVRRVRDGGARYLGPFPSVRVAELARDALHQTFPIRRCAHRITPARRGAACALAGMGLCGAPCEGAESPEEYAAHADAVARAMSSDVSPVVEALTAHIGALSRQLRYEEAALHRDRLSAFLAAAVRTQRLQGLADVPHLVAARPVGDTWELCVVRHGRLAASGRMRPGADPHAYLGALVASAETVPPGSGPVPRADANETECVLRWLGSAGTRLLELDRDWVSPANGAEKYLRLVHRHTPGPTRDL</sequence>
<keyword evidence="1" id="KW-0540">Nuclease</keyword>
<dbReference type="PANTHER" id="PTHR30562:SF1">
    <property type="entry name" value="UVRABC SYSTEM PROTEIN C"/>
    <property type="match status" value="1"/>
</dbReference>
<dbReference type="CDD" id="cd06127">
    <property type="entry name" value="DEDDh"/>
    <property type="match status" value="1"/>
</dbReference>
<dbReference type="InterPro" id="IPR047296">
    <property type="entry name" value="GIY-YIG_UvrC_Cho"/>
</dbReference>
<dbReference type="SMART" id="SM00465">
    <property type="entry name" value="GIYc"/>
    <property type="match status" value="1"/>
</dbReference>
<reference evidence="3 4" key="1">
    <citation type="submission" date="2019-03" db="EMBL/GenBank/DDBJ databases">
        <title>Genomic Encyclopedia of Type Strains, Phase IV (KMG-IV): sequencing the most valuable type-strain genomes for metagenomic binning, comparative biology and taxonomic classification.</title>
        <authorList>
            <person name="Goeker M."/>
        </authorList>
    </citation>
    <scope>NUCLEOTIDE SEQUENCE [LARGE SCALE GENOMIC DNA]</scope>
    <source>
        <strain evidence="3 4">DSM 46770</strain>
    </source>
</reference>
<dbReference type="Gene3D" id="3.30.420.10">
    <property type="entry name" value="Ribonuclease H-like superfamily/Ribonuclease H"/>
    <property type="match status" value="1"/>
</dbReference>
<dbReference type="AlphaFoldDB" id="A0A4R6V244"/>
<dbReference type="Proteomes" id="UP000295281">
    <property type="component" value="Unassembled WGS sequence"/>
</dbReference>
<name>A0A4R6V244_9ACTN</name>